<dbReference type="InterPro" id="IPR046741">
    <property type="entry name" value="DUF6791"/>
</dbReference>
<dbReference type="GO" id="GO:0008641">
    <property type="term" value="F:ubiquitin-like modifier activating enzyme activity"/>
    <property type="evidence" value="ECO:0007669"/>
    <property type="project" value="InterPro"/>
</dbReference>
<evidence type="ECO:0000313" key="3">
    <source>
        <dbReference type="Proteomes" id="UP000028782"/>
    </source>
</evidence>
<evidence type="ECO:0000259" key="1">
    <source>
        <dbReference type="Pfam" id="PF20590"/>
    </source>
</evidence>
<protein>
    <recommendedName>
        <fullName evidence="1">DUF6791 domain-containing protein</fullName>
    </recommendedName>
</protein>
<dbReference type="SUPFAM" id="SSF69572">
    <property type="entry name" value="Activating enzymes of the ubiquitin-like proteins"/>
    <property type="match status" value="1"/>
</dbReference>
<gene>
    <name evidence="2" type="ORF">O987_09000</name>
</gene>
<dbReference type="Gene3D" id="3.40.50.720">
    <property type="entry name" value="NAD(P)-binding Rossmann-like Domain"/>
    <property type="match status" value="1"/>
</dbReference>
<organism evidence="2 3">
    <name type="scientific">Comamonas testosteroni TK102</name>
    <dbReference type="NCBI Taxonomy" id="1392005"/>
    <lineage>
        <taxon>Bacteria</taxon>
        <taxon>Pseudomonadati</taxon>
        <taxon>Pseudomonadota</taxon>
        <taxon>Betaproteobacteria</taxon>
        <taxon>Burkholderiales</taxon>
        <taxon>Comamonadaceae</taxon>
        <taxon>Comamonas</taxon>
    </lineage>
</organism>
<dbReference type="AlphaFoldDB" id="A0A076PMP7"/>
<dbReference type="HOGENOM" id="CLU_058815_0_0_4"/>
<feature type="domain" description="DUF6791" evidence="1">
    <location>
        <begin position="10"/>
        <end position="160"/>
    </location>
</feature>
<dbReference type="Pfam" id="PF20590">
    <property type="entry name" value="DUF6791"/>
    <property type="match status" value="1"/>
</dbReference>
<dbReference type="KEGG" id="ctes:O987_09000"/>
<dbReference type="EMBL" id="CP006704">
    <property type="protein sequence ID" value="AIJ45936.1"/>
    <property type="molecule type" value="Genomic_DNA"/>
</dbReference>
<dbReference type="NCBIfam" id="NF004804">
    <property type="entry name" value="PRK06153.1-3"/>
    <property type="match status" value="1"/>
</dbReference>
<proteinExistence type="predicted"/>
<dbReference type="CDD" id="cd01483">
    <property type="entry name" value="E1_enzyme_family"/>
    <property type="match status" value="1"/>
</dbReference>
<dbReference type="InterPro" id="IPR035985">
    <property type="entry name" value="Ubiquitin-activating_enz"/>
</dbReference>
<name>A0A076PMP7_COMTE</name>
<sequence length="393" mass="42831">MSRALFSLNPDLARLRSEGYFMRIQGSLLVMLEVPYVDAQRQVRFGTLSSALDLAGDRTRKPETHVMNWDGDFPCNADGVPLQGISHAEPNTDLGHGLKARFTFSSKPSDQGYPDYYAKMSTYATIVSGPAAVLKSGLSPRVFRGSDEEDEASAFNYLDTASSRVGIGALAAKLEKEVVAIIGLGGTGGYILDFVAKTPVKQIRLFDPDVFLSHNAFRAPSAPTLEDLRDAPMKVHYLKGIYGRMHRFIEAHPVKMKAETLGLLDGITFAFLSMDAGEEKHAVVTKLEALGVPFIDVGMGLELTNGSLGGILRVTTSTPEKREHVHQGRVSFAGGGDQDLYASNIQVADLNALNACLAVVKWKKLRGFYRDLEQEHHCTYTTDGGMLLNGDQS</sequence>
<dbReference type="Proteomes" id="UP000028782">
    <property type="component" value="Chromosome"/>
</dbReference>
<dbReference type="NCBIfam" id="NF004805">
    <property type="entry name" value="PRK06153.1-4"/>
    <property type="match status" value="1"/>
</dbReference>
<reference evidence="2 3" key="1">
    <citation type="journal article" date="2014" name="Genome Announc.">
        <title>Complete Genome Sequence of Polychlorinated Biphenyl Degrader Comamonas testosteroni TK102 (NBRC 109938).</title>
        <authorList>
            <person name="Fukuda K."/>
            <person name="Hosoyama A."/>
            <person name="Tsuchikane K."/>
            <person name="Ohji S."/>
            <person name="Yamazoe A."/>
            <person name="Fujita N."/>
            <person name="Shintani M."/>
            <person name="Kimbara K."/>
        </authorList>
    </citation>
    <scope>NUCLEOTIDE SEQUENCE [LARGE SCALE GENOMIC DNA]</scope>
    <source>
        <strain evidence="2">TK102</strain>
    </source>
</reference>
<accession>A0A076PMP7</accession>
<dbReference type="NCBIfam" id="NF004802">
    <property type="entry name" value="PRK06153.1-1"/>
    <property type="match status" value="1"/>
</dbReference>
<evidence type="ECO:0000313" key="2">
    <source>
        <dbReference type="EMBL" id="AIJ45936.1"/>
    </source>
</evidence>
<dbReference type="RefSeq" id="WP_043371733.1">
    <property type="nucleotide sequence ID" value="NZ_CP006704.1"/>
</dbReference>